<organism evidence="4 5">
    <name type="scientific">Kitasatospora misakiensis</name>
    <dbReference type="NCBI Taxonomy" id="67330"/>
    <lineage>
        <taxon>Bacteria</taxon>
        <taxon>Bacillati</taxon>
        <taxon>Actinomycetota</taxon>
        <taxon>Actinomycetes</taxon>
        <taxon>Kitasatosporales</taxon>
        <taxon>Streptomycetaceae</taxon>
        <taxon>Kitasatospora</taxon>
    </lineage>
</organism>
<dbReference type="SMART" id="SM00740">
    <property type="entry name" value="PASTA"/>
    <property type="match status" value="2"/>
</dbReference>
<keyword evidence="5" id="KW-1185">Reference proteome</keyword>
<gene>
    <name evidence="4" type="ORF">ACFP3U_17870</name>
</gene>
<sequence length="470" mass="47430">MALYCELCGTRADGAERLDVYCPGEYCGTDLRAGSDAGVRAWCEPPRRFGVAGGTVFTDLLVYNAGPRPTGFHIEPVEPVQGRLDFDRQAAEAPLPPGATRRVELRWTVPFDFVGLGLDIASRFGVPGADLAGRVQGARYSRFGVALRVAATSARQGAACAAFAVDVPGQLDVDPGDDDGSGHNGNGQSGNGPGGGNAEGGNDWGGRGGGGRPAPGRRPSPGQRQRPDGRTGGGCGPLVIAVLVAVVAVLVAVVLVLGVGRGSGSPSAGSGDTVPSQPSPAPVTSVVTVTSAASPSERPGTGTGTGNGNNGGGKVKPSPSPSPSPRTTSPSPSPRTVVLPPLAGLGQADAEAKLKALGLRSTARTVTAGRLPALQVLATEPAAGAEVPVGASVVLRVSDGRAAVPDIAGLTRADAEKFLRDLHFTKVTASGTEDRSKPVNQALRTDPAAGTVVPLDSPITLWYAAKPIIR</sequence>
<dbReference type="CDD" id="cd06577">
    <property type="entry name" value="PASTA_pknB"/>
    <property type="match status" value="2"/>
</dbReference>
<evidence type="ECO:0000259" key="3">
    <source>
        <dbReference type="PROSITE" id="PS51178"/>
    </source>
</evidence>
<feature type="compositionally biased region" description="Low complexity" evidence="1">
    <location>
        <begin position="325"/>
        <end position="339"/>
    </location>
</feature>
<dbReference type="Gene3D" id="3.30.10.20">
    <property type="match status" value="2"/>
</dbReference>
<evidence type="ECO:0000256" key="1">
    <source>
        <dbReference type="SAM" id="MobiDB-lite"/>
    </source>
</evidence>
<keyword evidence="2" id="KW-1133">Transmembrane helix</keyword>
<comment type="caution">
    <text evidence="4">The sequence shown here is derived from an EMBL/GenBank/DDBJ whole genome shotgun (WGS) entry which is preliminary data.</text>
</comment>
<proteinExistence type="predicted"/>
<name>A0ABW0X2V9_9ACTN</name>
<evidence type="ECO:0000256" key="2">
    <source>
        <dbReference type="SAM" id="Phobius"/>
    </source>
</evidence>
<dbReference type="RefSeq" id="WP_380226534.1">
    <property type="nucleotide sequence ID" value="NZ_JBHSOF010000021.1"/>
</dbReference>
<evidence type="ECO:0000313" key="5">
    <source>
        <dbReference type="Proteomes" id="UP001595975"/>
    </source>
</evidence>
<feature type="transmembrane region" description="Helical" evidence="2">
    <location>
        <begin position="238"/>
        <end position="259"/>
    </location>
</feature>
<dbReference type="PROSITE" id="PS51178">
    <property type="entry name" value="PASTA"/>
    <property type="match status" value="2"/>
</dbReference>
<accession>A0ABW0X2V9</accession>
<feature type="compositionally biased region" description="Gly residues" evidence="1">
    <location>
        <begin position="182"/>
        <end position="213"/>
    </location>
</feature>
<feature type="compositionally biased region" description="Gly residues" evidence="1">
    <location>
        <begin position="301"/>
        <end position="314"/>
    </location>
</feature>
<protein>
    <submittedName>
        <fullName evidence="4">PASTA domain-containing protein</fullName>
    </submittedName>
</protein>
<feature type="region of interest" description="Disordered" evidence="1">
    <location>
        <begin position="262"/>
        <end position="339"/>
    </location>
</feature>
<reference evidence="5" key="1">
    <citation type="journal article" date="2019" name="Int. J. Syst. Evol. Microbiol.">
        <title>The Global Catalogue of Microorganisms (GCM) 10K type strain sequencing project: providing services to taxonomists for standard genome sequencing and annotation.</title>
        <authorList>
            <consortium name="The Broad Institute Genomics Platform"/>
            <consortium name="The Broad Institute Genome Sequencing Center for Infectious Disease"/>
            <person name="Wu L."/>
            <person name="Ma J."/>
        </authorList>
    </citation>
    <scope>NUCLEOTIDE SEQUENCE [LARGE SCALE GENOMIC DNA]</scope>
    <source>
        <strain evidence="5">CGMCC 4.1437</strain>
    </source>
</reference>
<dbReference type="InterPro" id="IPR005543">
    <property type="entry name" value="PASTA_dom"/>
</dbReference>
<feature type="compositionally biased region" description="Low complexity" evidence="1">
    <location>
        <begin position="262"/>
        <end position="296"/>
    </location>
</feature>
<feature type="domain" description="PASTA" evidence="3">
    <location>
        <begin position="333"/>
        <end position="399"/>
    </location>
</feature>
<dbReference type="Pfam" id="PF03793">
    <property type="entry name" value="PASTA"/>
    <property type="match status" value="2"/>
</dbReference>
<feature type="region of interest" description="Disordered" evidence="1">
    <location>
        <begin position="171"/>
        <end position="231"/>
    </location>
</feature>
<dbReference type="EMBL" id="JBHSOF010000021">
    <property type="protein sequence ID" value="MFC5664845.1"/>
    <property type="molecule type" value="Genomic_DNA"/>
</dbReference>
<keyword evidence="2" id="KW-0472">Membrane</keyword>
<dbReference type="Proteomes" id="UP001595975">
    <property type="component" value="Unassembled WGS sequence"/>
</dbReference>
<evidence type="ECO:0000313" key="4">
    <source>
        <dbReference type="EMBL" id="MFC5664845.1"/>
    </source>
</evidence>
<feature type="domain" description="PASTA" evidence="3">
    <location>
        <begin position="400"/>
        <end position="465"/>
    </location>
</feature>
<keyword evidence="2" id="KW-0812">Transmembrane</keyword>